<name>D6GRJ4_FILAD</name>
<dbReference type="KEGG" id="faa:HMPREF0389_00200"/>
<dbReference type="AlphaFoldDB" id="D6GRJ4"/>
<reference evidence="3" key="1">
    <citation type="submission" date="2010-12" db="EMBL/GenBank/DDBJ databases">
        <title>The genome sequence of Filifactor alocis strain ATCC 35896.</title>
        <authorList>
            <consortium name="The Broad Institute Genome Sequencing Platform"/>
            <person name="Ward D."/>
            <person name="Earl A."/>
            <person name="Feldgarden M."/>
            <person name="Young S.K."/>
            <person name="Gargeya S."/>
            <person name="Zeng Q."/>
            <person name="Alvarado L."/>
            <person name="Berlin A."/>
            <person name="Bochicchio J."/>
            <person name="Chapman S.B."/>
            <person name="Chen Z."/>
            <person name="Freedman E."/>
            <person name="Gellesch M."/>
            <person name="Goldberg J."/>
            <person name="Griggs A."/>
            <person name="Gujja S."/>
            <person name="Heilman E."/>
            <person name="Heiman D."/>
            <person name="Howarth C."/>
            <person name="Mehta T."/>
            <person name="Neiman D."/>
            <person name="Pearson M."/>
            <person name="Roberts A."/>
            <person name="Saif S."/>
            <person name="Shea T."/>
            <person name="Shenoy N."/>
            <person name="Sisk P."/>
            <person name="Stolte C."/>
            <person name="Sykes S."/>
            <person name="White J."/>
            <person name="Yandava C."/>
            <person name="Izard J."/>
            <person name="Blanton J.M."/>
            <person name="Baranova O.V."/>
            <person name="Tanner A.C."/>
            <person name="Dewhirst F.E."/>
            <person name="Haas B."/>
            <person name="Nusbaum C."/>
            <person name="Birren B."/>
        </authorList>
    </citation>
    <scope>NUCLEOTIDE SEQUENCE [LARGE SCALE GENOMIC DNA]</scope>
    <source>
        <strain evidence="3">ATCC 35896 / D40 B5</strain>
    </source>
</reference>
<organism evidence="2 3">
    <name type="scientific">Filifactor alocis (strain ATCC 35896 / CCUG 47790 / D40 B5)</name>
    <name type="common">Fusobacterium alocis</name>
    <dbReference type="NCBI Taxonomy" id="546269"/>
    <lineage>
        <taxon>Bacteria</taxon>
        <taxon>Bacillati</taxon>
        <taxon>Bacillota</taxon>
        <taxon>Clostridia</taxon>
        <taxon>Peptostreptococcales</taxon>
        <taxon>Filifactoraceae</taxon>
        <taxon>Filifactor</taxon>
    </lineage>
</organism>
<evidence type="ECO:0000256" key="1">
    <source>
        <dbReference type="SAM" id="Phobius"/>
    </source>
</evidence>
<evidence type="ECO:0000313" key="3">
    <source>
        <dbReference type="Proteomes" id="UP000007468"/>
    </source>
</evidence>
<dbReference type="PATRIC" id="fig|546269.5.peg.459"/>
<feature type="transmembrane region" description="Helical" evidence="1">
    <location>
        <begin position="53"/>
        <end position="74"/>
    </location>
</feature>
<sequence length="331" mass="39142">MNVCYNIKNASRAKQSDLIKALSIYSKTVDKFAQTDTNQIMDYISKRYDENRIMFFFVLYLNGEVCGFAEYAYLKKNKVLMLDYLCTESRNHTLFYNFYQMIFEEINRTLNSKQLFIEFIVTELSLLKHGKKLIETDSNYFRQVLSFEQFHILNIPYKQPCMGKTLEFFEYSLAIKKADSCEDNSYVYNKNFYMSLISEIYEEHYLQWYLHYTDNKKEIIETFNNSLALLNNEYPPEAYVEEIYSVNCRLFDKGICNQIKPETITLSKQKKKNIRKYLVCVIWVALSLSSILLCYFQDELSITKYISTLVNAITMITGIIALLTIVKNKIT</sequence>
<dbReference type="EMBL" id="CP002390">
    <property type="protein sequence ID" value="EFE28285.1"/>
    <property type="molecule type" value="Genomic_DNA"/>
</dbReference>
<accession>D6GRJ4</accession>
<keyword evidence="1" id="KW-0812">Transmembrane</keyword>
<feature type="transmembrane region" description="Helical" evidence="1">
    <location>
        <begin position="277"/>
        <end position="296"/>
    </location>
</feature>
<dbReference type="eggNOG" id="ENOG5033DJ3">
    <property type="taxonomic scope" value="Bacteria"/>
</dbReference>
<dbReference type="OrthoDB" id="2082001at2"/>
<dbReference type="RefSeq" id="WP_014262104.1">
    <property type="nucleotide sequence ID" value="NC_016630.1"/>
</dbReference>
<keyword evidence="1" id="KW-1133">Transmembrane helix</keyword>
<proteinExistence type="predicted"/>
<keyword evidence="1" id="KW-0472">Membrane</keyword>
<protein>
    <submittedName>
        <fullName evidence="2">Uncharacterized protein</fullName>
    </submittedName>
</protein>
<evidence type="ECO:0000313" key="2">
    <source>
        <dbReference type="EMBL" id="EFE28285.1"/>
    </source>
</evidence>
<gene>
    <name evidence="2" type="ordered locus">HMPREF0389_00200</name>
</gene>
<keyword evidence="3" id="KW-1185">Reference proteome</keyword>
<feature type="transmembrane region" description="Helical" evidence="1">
    <location>
        <begin position="302"/>
        <end position="326"/>
    </location>
</feature>
<dbReference type="Proteomes" id="UP000007468">
    <property type="component" value="Chromosome"/>
</dbReference>